<feature type="domain" description="Nucleotidyl transferase" evidence="3">
    <location>
        <begin position="24"/>
        <end position="144"/>
    </location>
</feature>
<evidence type="ECO:0000313" key="5">
    <source>
        <dbReference type="Proteomes" id="UP000037822"/>
    </source>
</evidence>
<dbReference type="Proteomes" id="UP000037822">
    <property type="component" value="Unassembled WGS sequence"/>
</dbReference>
<sequence length="264" mass="28274">MDRRTDPALEIRVTTAAPTSIRRAMVLAAGLGQRMRPITDTLPKPLVAIGGKPMLDHALDRLAQAGVTEAVVNVHHLAGQIEAHVASRTNPRVTISDERALLLETGGGVKKALLLLGREPFFHVNSDSLWSETGRSNMSAMVEAWDGAAMDMLLLLARREGSVGFDGRGDFFRADDGLLTRRGSAESAPYVYAGVAIMKPELFANTPEGPFSLNLLFDRAITARRLHGLLLEGQWLHVGTPEAIAPAEAAFTEAALAAATEAHA</sequence>
<dbReference type="GO" id="GO:0016779">
    <property type="term" value="F:nucleotidyltransferase activity"/>
    <property type="evidence" value="ECO:0007669"/>
    <property type="project" value="UniProtKB-KW"/>
</dbReference>
<dbReference type="PANTHER" id="PTHR43584:SF8">
    <property type="entry name" value="N-ACETYLMURAMATE ALPHA-1-PHOSPHATE URIDYLYLTRANSFERASE"/>
    <property type="match status" value="1"/>
</dbReference>
<accession>A0A0N0MB89</accession>
<keyword evidence="2 4" id="KW-0548">Nucleotidyltransferase</keyword>
<keyword evidence="1 4" id="KW-0808">Transferase</keyword>
<dbReference type="OrthoDB" id="9788272at2"/>
<dbReference type="SUPFAM" id="SSF53448">
    <property type="entry name" value="Nucleotide-diphospho-sugar transferases"/>
    <property type="match status" value="1"/>
</dbReference>
<evidence type="ECO:0000313" key="4">
    <source>
        <dbReference type="EMBL" id="KPH79572.1"/>
    </source>
</evidence>
<evidence type="ECO:0000256" key="2">
    <source>
        <dbReference type="ARBA" id="ARBA00022695"/>
    </source>
</evidence>
<keyword evidence="5" id="KW-1185">Reference proteome</keyword>
<dbReference type="PANTHER" id="PTHR43584">
    <property type="entry name" value="NUCLEOTIDYL TRANSFERASE"/>
    <property type="match status" value="1"/>
</dbReference>
<dbReference type="CDD" id="cd06422">
    <property type="entry name" value="NTP_transferase_like_1"/>
    <property type="match status" value="1"/>
</dbReference>
<evidence type="ECO:0000259" key="3">
    <source>
        <dbReference type="Pfam" id="PF00483"/>
    </source>
</evidence>
<gene>
    <name evidence="4" type="ORF">AE618_16950</name>
</gene>
<proteinExistence type="predicted"/>
<organism evidence="4 5">
    <name type="scientific">Bosea vaviloviae</name>
    <dbReference type="NCBI Taxonomy" id="1526658"/>
    <lineage>
        <taxon>Bacteria</taxon>
        <taxon>Pseudomonadati</taxon>
        <taxon>Pseudomonadota</taxon>
        <taxon>Alphaproteobacteria</taxon>
        <taxon>Hyphomicrobiales</taxon>
        <taxon>Boseaceae</taxon>
        <taxon>Bosea</taxon>
    </lineage>
</organism>
<dbReference type="AlphaFoldDB" id="A0A0N0MB89"/>
<name>A0A0N0MB89_9HYPH</name>
<dbReference type="Pfam" id="PF00483">
    <property type="entry name" value="NTP_transferase"/>
    <property type="match status" value="1"/>
</dbReference>
<evidence type="ECO:0000256" key="1">
    <source>
        <dbReference type="ARBA" id="ARBA00022679"/>
    </source>
</evidence>
<comment type="caution">
    <text evidence="4">The sequence shown here is derived from an EMBL/GenBank/DDBJ whole genome shotgun (WGS) entry which is preliminary data.</text>
</comment>
<dbReference type="InterPro" id="IPR029044">
    <property type="entry name" value="Nucleotide-diphossugar_trans"/>
</dbReference>
<dbReference type="PATRIC" id="fig|1526658.3.peg.137"/>
<dbReference type="Gene3D" id="3.90.550.10">
    <property type="entry name" value="Spore Coat Polysaccharide Biosynthesis Protein SpsA, Chain A"/>
    <property type="match status" value="1"/>
</dbReference>
<dbReference type="EMBL" id="LGSZ01000048">
    <property type="protein sequence ID" value="KPH79572.1"/>
    <property type="molecule type" value="Genomic_DNA"/>
</dbReference>
<protein>
    <submittedName>
        <fullName evidence="4">Mannose-1-phosphate guanylyltransferase</fullName>
    </submittedName>
</protein>
<dbReference type="InterPro" id="IPR005835">
    <property type="entry name" value="NTP_transferase_dom"/>
</dbReference>
<reference evidence="4 5" key="1">
    <citation type="submission" date="2015-07" db="EMBL/GenBank/DDBJ databases">
        <title>Whole genome sequencing of Bosea vaviloviae isolated from cave pool.</title>
        <authorList>
            <person name="Tan N.E.H."/>
            <person name="Lee Y.P."/>
            <person name="Gan H.M."/>
            <person name="Barton H."/>
            <person name="Savka M.A."/>
        </authorList>
    </citation>
    <scope>NUCLEOTIDE SEQUENCE [LARGE SCALE GENOMIC DNA]</scope>
    <source>
        <strain evidence="4 5">SD260</strain>
    </source>
</reference>
<dbReference type="InterPro" id="IPR050065">
    <property type="entry name" value="GlmU-like"/>
</dbReference>